<dbReference type="PANTHER" id="PTHR10974">
    <property type="entry name" value="FI08016P-RELATED"/>
    <property type="match status" value="1"/>
</dbReference>
<dbReference type="WBParaSite" id="SSTP_0001079000.1">
    <property type="protein sequence ID" value="SSTP_0001079000.1"/>
    <property type="gene ID" value="SSTP_0001079000"/>
</dbReference>
<protein>
    <submittedName>
        <fullName evidence="3">DUF229 domain-containing protein</fullName>
    </submittedName>
    <submittedName>
        <fullName evidence="2">Sulfatase domain-containing protein</fullName>
    </submittedName>
</protein>
<dbReference type="WBParaSite" id="TCONS_00002163.p1">
    <property type="protein sequence ID" value="TCONS_00002163.p1"/>
    <property type="gene ID" value="XLOC_002056"/>
</dbReference>
<dbReference type="InterPro" id="IPR004245">
    <property type="entry name" value="DUF229"/>
</dbReference>
<proteinExistence type="predicted"/>
<evidence type="ECO:0000313" key="3">
    <source>
        <dbReference type="WBParaSite" id="TCONS_00002163.p1"/>
    </source>
</evidence>
<dbReference type="AlphaFoldDB" id="A0A0K0EMV2"/>
<dbReference type="STRING" id="6248.A0A0K0EMV2"/>
<dbReference type="CDD" id="cd16021">
    <property type="entry name" value="ALP_like"/>
    <property type="match status" value="1"/>
</dbReference>
<dbReference type="Gene3D" id="3.40.720.10">
    <property type="entry name" value="Alkaline Phosphatase, subunit A"/>
    <property type="match status" value="1"/>
</dbReference>
<sequence>MCVMCISSVYKERDPLVDFARFKVFLKGNEIYLLKMAFSEKEKKIETLEKLFINYNNNNIDEIKKFTHLLNNNIFINGACKFDIQDPFDKSILKYIKKEKAIYCGEKKYENVINIKGNRISIIPSNIHNVKCNGRNFKFKADGKDDENDYEEWRPFNDEGYFDMTTDFANIICYKKTLFNIEIKVFEETIALPVPVNLSQIDEEVDDEPSVIMIGIDSMSRSNFIRALPKTYKFLQQNNFIDFKRHVKVADNTYGNWIAILTGLRGSWSSDMTIELTDAWNIWYDNFPLIWKNFTTKRYATLFAEDRPDIATFNYLGKLYGFKEQPTTHYFRTFWLDIYDTIKFKQSKLGCYGDKPNTSIQLNYLANFLKNYEEKKKFVWWWSTEMSHDFLNTISSVDNIYYNFFINNMKKMKDSIVIVFSDHGHRFDAIRETNVGRHETRLPFLNVYLPSKLTNLYPFLEENMKVNSEKMTTQFDLHETLVSVLKKEWTKNVTERRAYSLFHQHPSQRKCKISGIPKNYCPCNMELTLPPEDAIEVSVFLINYLNNMLENFTNFIKSNKKYGFNFNEYVGSNTYSDRLSITYRLMVRMKPPSGALIEALIEKDLSTKEYSLKEEVERNNKYGNTSFCVNDAQIQKLCYCYEI</sequence>
<dbReference type="Proteomes" id="UP000035681">
    <property type="component" value="Unplaced"/>
</dbReference>
<name>A0A0K0EMV2_STRER</name>
<evidence type="ECO:0000313" key="1">
    <source>
        <dbReference type="Proteomes" id="UP000035681"/>
    </source>
</evidence>
<accession>A0A0K0EMV2</accession>
<dbReference type="PANTHER" id="PTHR10974:SF35">
    <property type="entry name" value="SULFATASE DOMAIN-CONTAINING PROTEIN"/>
    <property type="match status" value="1"/>
</dbReference>
<keyword evidence="1" id="KW-1185">Reference proteome</keyword>
<dbReference type="FunFam" id="3.40.720.10:FF:000017">
    <property type="entry name" value="Predicted protein"/>
    <property type="match status" value="1"/>
</dbReference>
<dbReference type="Pfam" id="PF02995">
    <property type="entry name" value="DUF229"/>
    <property type="match status" value="1"/>
</dbReference>
<dbReference type="SUPFAM" id="SSF53649">
    <property type="entry name" value="Alkaline phosphatase-like"/>
    <property type="match status" value="1"/>
</dbReference>
<organism evidence="2">
    <name type="scientific">Strongyloides stercoralis</name>
    <name type="common">Threadworm</name>
    <dbReference type="NCBI Taxonomy" id="6248"/>
    <lineage>
        <taxon>Eukaryota</taxon>
        <taxon>Metazoa</taxon>
        <taxon>Ecdysozoa</taxon>
        <taxon>Nematoda</taxon>
        <taxon>Chromadorea</taxon>
        <taxon>Rhabditida</taxon>
        <taxon>Tylenchina</taxon>
        <taxon>Panagrolaimomorpha</taxon>
        <taxon>Strongyloidoidea</taxon>
        <taxon>Strongyloididae</taxon>
        <taxon>Strongyloides</taxon>
    </lineage>
</organism>
<dbReference type="GO" id="GO:0005615">
    <property type="term" value="C:extracellular space"/>
    <property type="evidence" value="ECO:0007669"/>
    <property type="project" value="TreeGrafter"/>
</dbReference>
<reference evidence="2" key="1">
    <citation type="submission" date="2015-08" db="UniProtKB">
        <authorList>
            <consortium name="WormBaseParasite"/>
        </authorList>
    </citation>
    <scope>IDENTIFICATION</scope>
</reference>
<evidence type="ECO:0000313" key="2">
    <source>
        <dbReference type="WBParaSite" id="SSTP_0001079000.1"/>
    </source>
</evidence>
<dbReference type="InterPro" id="IPR017850">
    <property type="entry name" value="Alkaline_phosphatase_core_sf"/>
</dbReference>